<dbReference type="GO" id="GO:0006508">
    <property type="term" value="P:proteolysis"/>
    <property type="evidence" value="ECO:0007669"/>
    <property type="project" value="UniProtKB-KW"/>
</dbReference>
<feature type="domain" description="Peptidase S54 rhomboid" evidence="8">
    <location>
        <begin position="155"/>
        <end position="244"/>
    </location>
</feature>
<dbReference type="InterPro" id="IPR022764">
    <property type="entry name" value="Peptidase_S54_rhomboid_dom"/>
</dbReference>
<keyword evidence="6 7" id="KW-0472">Membrane</keyword>
<evidence type="ECO:0000256" key="6">
    <source>
        <dbReference type="ARBA" id="ARBA00023136"/>
    </source>
</evidence>
<feature type="transmembrane region" description="Helical" evidence="7">
    <location>
        <begin position="51"/>
        <end position="75"/>
    </location>
</feature>
<evidence type="ECO:0000256" key="4">
    <source>
        <dbReference type="ARBA" id="ARBA00022801"/>
    </source>
</evidence>
<dbReference type="Proteomes" id="UP001208649">
    <property type="component" value="Unassembled WGS sequence"/>
</dbReference>
<keyword evidence="3 7" id="KW-0812">Transmembrane</keyword>
<comment type="similarity">
    <text evidence="2">Belongs to the peptidase S54 family.</text>
</comment>
<feature type="transmembrane region" description="Helical" evidence="7">
    <location>
        <begin position="163"/>
        <end position="186"/>
    </location>
</feature>
<evidence type="ECO:0000256" key="5">
    <source>
        <dbReference type="ARBA" id="ARBA00022989"/>
    </source>
</evidence>
<proteinExistence type="inferred from homology"/>
<feature type="transmembrane region" description="Helical" evidence="7">
    <location>
        <begin position="12"/>
        <end position="31"/>
    </location>
</feature>
<evidence type="ECO:0000256" key="3">
    <source>
        <dbReference type="ARBA" id="ARBA00022692"/>
    </source>
</evidence>
<keyword evidence="5 7" id="KW-1133">Transmembrane helix</keyword>
<dbReference type="Pfam" id="PF01694">
    <property type="entry name" value="Rhomboid"/>
    <property type="match status" value="2"/>
</dbReference>
<evidence type="ECO:0000256" key="2">
    <source>
        <dbReference type="ARBA" id="ARBA00009045"/>
    </source>
</evidence>
<keyword evidence="9" id="KW-0645">Protease</keyword>
<dbReference type="SUPFAM" id="SSF144091">
    <property type="entry name" value="Rhomboid-like"/>
    <property type="match status" value="1"/>
</dbReference>
<dbReference type="GO" id="GO:0008233">
    <property type="term" value="F:peptidase activity"/>
    <property type="evidence" value="ECO:0007669"/>
    <property type="project" value="UniProtKB-KW"/>
</dbReference>
<evidence type="ECO:0000256" key="1">
    <source>
        <dbReference type="ARBA" id="ARBA00004141"/>
    </source>
</evidence>
<keyword evidence="10" id="KW-1185">Reference proteome</keyword>
<organism evidence="9 10">
    <name type="scientific">Chryseobacterium edaphi</name>
    <dbReference type="NCBI Taxonomy" id="2976532"/>
    <lineage>
        <taxon>Bacteria</taxon>
        <taxon>Pseudomonadati</taxon>
        <taxon>Bacteroidota</taxon>
        <taxon>Flavobacteriia</taxon>
        <taxon>Flavobacteriales</taxon>
        <taxon>Weeksellaceae</taxon>
        <taxon>Chryseobacterium group</taxon>
        <taxon>Chryseobacterium</taxon>
    </lineage>
</organism>
<dbReference type="EMBL" id="JAOTEM010000002">
    <property type="protein sequence ID" value="MCU7617453.1"/>
    <property type="molecule type" value="Genomic_DNA"/>
</dbReference>
<keyword evidence="4" id="KW-0378">Hydrolase</keyword>
<feature type="domain" description="Peptidase S54 rhomboid" evidence="8">
    <location>
        <begin position="51"/>
        <end position="111"/>
    </location>
</feature>
<dbReference type="InterPro" id="IPR035952">
    <property type="entry name" value="Rhomboid-like_sf"/>
</dbReference>
<feature type="transmembrane region" description="Helical" evidence="7">
    <location>
        <begin position="96"/>
        <end position="113"/>
    </location>
</feature>
<feature type="transmembrane region" description="Helical" evidence="7">
    <location>
        <begin position="193"/>
        <end position="216"/>
    </location>
</feature>
<name>A0ABT2W646_9FLAO</name>
<evidence type="ECO:0000313" key="10">
    <source>
        <dbReference type="Proteomes" id="UP001208649"/>
    </source>
</evidence>
<dbReference type="PANTHER" id="PTHR43731:SF14">
    <property type="entry name" value="PRESENILIN-ASSOCIATED RHOMBOID-LIKE PROTEIN, MITOCHONDRIAL"/>
    <property type="match status" value="1"/>
</dbReference>
<dbReference type="Gene3D" id="1.20.1540.10">
    <property type="entry name" value="Rhomboid-like"/>
    <property type="match status" value="1"/>
</dbReference>
<evidence type="ECO:0000256" key="7">
    <source>
        <dbReference type="SAM" id="Phobius"/>
    </source>
</evidence>
<comment type="caution">
    <text evidence="9">The sequence shown here is derived from an EMBL/GenBank/DDBJ whole genome shotgun (WGS) entry which is preliminary data.</text>
</comment>
<comment type="subcellular location">
    <subcellularLocation>
        <location evidence="1">Membrane</location>
        <topology evidence="1">Multi-pass membrane protein</topology>
    </subcellularLocation>
</comment>
<evidence type="ECO:0000313" key="9">
    <source>
        <dbReference type="EMBL" id="MCU7617453.1"/>
    </source>
</evidence>
<accession>A0ABT2W646</accession>
<protein>
    <submittedName>
        <fullName evidence="9">Rhomboid family intramembrane serine protease</fullName>
    </submittedName>
</protein>
<reference evidence="10" key="1">
    <citation type="submission" date="2023-07" db="EMBL/GenBank/DDBJ databases">
        <title>Chryseobacterium sp. strain PBS4-4 Genome sequencing and assembly.</title>
        <authorList>
            <person name="Jung Y."/>
        </authorList>
    </citation>
    <scope>NUCLEOTIDE SEQUENCE [LARGE SCALE GENOMIC DNA]</scope>
    <source>
        <strain evidence="10">PBS4-4</strain>
    </source>
</reference>
<dbReference type="RefSeq" id="WP_263002896.1">
    <property type="nucleotide sequence ID" value="NZ_JAOTEM010000002.1"/>
</dbReference>
<gene>
    <name evidence="9" type="ORF">NZ698_09605</name>
</gene>
<dbReference type="InterPro" id="IPR050925">
    <property type="entry name" value="Rhomboid_protease_S54"/>
</dbReference>
<evidence type="ECO:0000259" key="8">
    <source>
        <dbReference type="Pfam" id="PF01694"/>
    </source>
</evidence>
<dbReference type="PANTHER" id="PTHR43731">
    <property type="entry name" value="RHOMBOID PROTEASE"/>
    <property type="match status" value="1"/>
</dbReference>
<sequence length="256" mass="28851">MFNNIPPLTKNIIIINVVVYIVTNFILYAFNNIEFYYSLASYYPFSPFFKSWQIITSMFMHAPIGDGSGLMHIFFNMFMLYNFSFMENILGGKRYLLLYFLSGIGAYVLFNAWEFVQVEMFARQLESLGFNIYDYFSGENQALKGSAEEIASQNNLISNIIKIISTPLVGASGAIFGVLAAFATIFPNAKLMILFIPFPVKAKHLLIFTIVISIFLGYSDRGSDGGTAHLAHVGGALVGFLLARVWKNHINRFNQI</sequence>
<feature type="transmembrane region" description="Helical" evidence="7">
    <location>
        <begin position="228"/>
        <end position="246"/>
    </location>
</feature>